<dbReference type="GO" id="GO:0016567">
    <property type="term" value="P:protein ubiquitination"/>
    <property type="evidence" value="ECO:0007669"/>
    <property type="project" value="UniProtKB-UniPathway"/>
</dbReference>
<feature type="compositionally biased region" description="Basic and acidic residues" evidence="4">
    <location>
        <begin position="174"/>
        <end position="186"/>
    </location>
</feature>
<dbReference type="InterPro" id="IPR016073">
    <property type="entry name" value="Skp1_comp_POZ"/>
</dbReference>
<dbReference type="Pfam" id="PF03931">
    <property type="entry name" value="Skp1_POZ"/>
    <property type="match status" value="1"/>
</dbReference>
<dbReference type="InterPro" id="IPR011333">
    <property type="entry name" value="SKP1/BTB/POZ_sf"/>
</dbReference>
<keyword evidence="2 3" id="KW-0833">Ubl conjugation pathway</keyword>
<comment type="similarity">
    <text evidence="1 3">Belongs to the SKP1 family.</text>
</comment>
<evidence type="ECO:0000313" key="7">
    <source>
        <dbReference type="EMBL" id="CAD9247765.1"/>
    </source>
</evidence>
<evidence type="ECO:0000259" key="5">
    <source>
        <dbReference type="Pfam" id="PF01466"/>
    </source>
</evidence>
<dbReference type="AlphaFoldDB" id="A0A7S1XN02"/>
<name>A0A7S1XN02_9STRA</name>
<evidence type="ECO:0000259" key="6">
    <source>
        <dbReference type="Pfam" id="PF03931"/>
    </source>
</evidence>
<accession>A0A7S1XN02</accession>
<feature type="region of interest" description="Disordered" evidence="4">
    <location>
        <begin position="174"/>
        <end position="199"/>
    </location>
</feature>
<feature type="domain" description="SKP1 component POZ" evidence="6">
    <location>
        <begin position="18"/>
        <end position="83"/>
    </location>
</feature>
<comment type="pathway">
    <text evidence="3">Protein modification; protein ubiquitination.</text>
</comment>
<evidence type="ECO:0000256" key="4">
    <source>
        <dbReference type="SAM" id="MobiDB-lite"/>
    </source>
</evidence>
<evidence type="ECO:0000256" key="1">
    <source>
        <dbReference type="ARBA" id="ARBA00009993"/>
    </source>
</evidence>
<evidence type="ECO:0000256" key="2">
    <source>
        <dbReference type="ARBA" id="ARBA00022786"/>
    </source>
</evidence>
<dbReference type="UniPathway" id="UPA00143"/>
<evidence type="ECO:0000256" key="3">
    <source>
        <dbReference type="PIRNR" id="PIRNR028729"/>
    </source>
</evidence>
<sequence length="199" mass="22305">MADFTETAAEAVDPGRIVRLEAQDGTVCELPANAAALSGLVRNMLDPEDADDDSEDEDASIIPLPNVSSAALEQVAAFCRHHVEDVMDPIERPIKNTDIRQCTKEWYADFTETLWEDPGLFFEVMMAANYMEVVPLLDLTCCYFTGRIKRLSPEEIEETYGVQMTETEKRQVREEYEATKRHEKWGENGAPNGAPADKA</sequence>
<protein>
    <recommendedName>
        <fullName evidence="8">SKP1 component POZ domain-containing protein</fullName>
    </recommendedName>
</protein>
<dbReference type="SMART" id="SM00512">
    <property type="entry name" value="Skp1"/>
    <property type="match status" value="1"/>
</dbReference>
<dbReference type="SUPFAM" id="SSF54695">
    <property type="entry name" value="POZ domain"/>
    <property type="match status" value="1"/>
</dbReference>
<dbReference type="PIRSF" id="PIRSF028729">
    <property type="entry name" value="E3_ubiquit_lig_SCF_Skp"/>
    <property type="match status" value="1"/>
</dbReference>
<feature type="domain" description="SKP1 component dimerisation" evidence="5">
    <location>
        <begin position="135"/>
        <end position="178"/>
    </location>
</feature>
<dbReference type="InterPro" id="IPR016897">
    <property type="entry name" value="SKP1"/>
</dbReference>
<dbReference type="GO" id="GO:0006511">
    <property type="term" value="P:ubiquitin-dependent protein catabolic process"/>
    <property type="evidence" value="ECO:0007669"/>
    <property type="project" value="InterPro"/>
</dbReference>
<dbReference type="InterPro" id="IPR016072">
    <property type="entry name" value="Skp1_comp_dimer"/>
</dbReference>
<gene>
    <name evidence="7" type="ORF">PPAR1163_LOCUS6123</name>
</gene>
<evidence type="ECO:0008006" key="8">
    <source>
        <dbReference type="Google" id="ProtNLM"/>
    </source>
</evidence>
<reference evidence="7" key="1">
    <citation type="submission" date="2021-01" db="EMBL/GenBank/DDBJ databases">
        <authorList>
            <person name="Corre E."/>
            <person name="Pelletier E."/>
            <person name="Niang G."/>
            <person name="Scheremetjew M."/>
            <person name="Finn R."/>
            <person name="Kale V."/>
            <person name="Holt S."/>
            <person name="Cochrane G."/>
            <person name="Meng A."/>
            <person name="Brown T."/>
            <person name="Cohen L."/>
        </authorList>
    </citation>
    <scope>NUCLEOTIDE SEQUENCE</scope>
    <source>
        <strain evidence="7">CCMP2877</strain>
    </source>
</reference>
<dbReference type="Pfam" id="PF01466">
    <property type="entry name" value="Skp1"/>
    <property type="match status" value="1"/>
</dbReference>
<proteinExistence type="inferred from homology"/>
<dbReference type="InterPro" id="IPR036296">
    <property type="entry name" value="SKP1-like_dim_sf"/>
</dbReference>
<dbReference type="Gene3D" id="3.30.710.10">
    <property type="entry name" value="Potassium Channel Kv1.1, Chain A"/>
    <property type="match status" value="1"/>
</dbReference>
<dbReference type="SUPFAM" id="SSF81382">
    <property type="entry name" value="Skp1 dimerisation domain-like"/>
    <property type="match status" value="1"/>
</dbReference>
<dbReference type="PANTHER" id="PTHR11165">
    <property type="entry name" value="SKP1"/>
    <property type="match status" value="1"/>
</dbReference>
<organism evidence="7">
    <name type="scientific">Phaeomonas parva</name>
    <dbReference type="NCBI Taxonomy" id="124430"/>
    <lineage>
        <taxon>Eukaryota</taxon>
        <taxon>Sar</taxon>
        <taxon>Stramenopiles</taxon>
        <taxon>Ochrophyta</taxon>
        <taxon>Pinguiophyceae</taxon>
        <taxon>Pinguiochrysidales</taxon>
        <taxon>Pinguiochrysidaceae</taxon>
        <taxon>Phaeomonas</taxon>
    </lineage>
</organism>
<dbReference type="EMBL" id="HBGJ01009803">
    <property type="protein sequence ID" value="CAD9247765.1"/>
    <property type="molecule type" value="Transcribed_RNA"/>
</dbReference>
<dbReference type="InterPro" id="IPR001232">
    <property type="entry name" value="SKP1-like"/>
</dbReference>